<evidence type="ECO:0000259" key="1">
    <source>
        <dbReference type="Pfam" id="PF13966"/>
    </source>
</evidence>
<accession>A0A4U5MIB5</accession>
<gene>
    <name evidence="2" type="ORF">D5086_0000308120</name>
</gene>
<reference evidence="2" key="1">
    <citation type="submission" date="2018-10" db="EMBL/GenBank/DDBJ databases">
        <title>Population genomic analysis revealed the cold adaptation of white poplar.</title>
        <authorList>
            <person name="Liu Y.-J."/>
        </authorList>
    </citation>
    <scope>NUCLEOTIDE SEQUENCE [LARGE SCALE GENOMIC DNA]</scope>
    <source>
        <strain evidence="2">PAL-ZL1</strain>
    </source>
</reference>
<dbReference type="Pfam" id="PF13966">
    <property type="entry name" value="zf-RVT"/>
    <property type="match status" value="1"/>
</dbReference>
<dbReference type="InterPro" id="IPR026960">
    <property type="entry name" value="RVT-Znf"/>
</dbReference>
<name>A0A4U5MIB5_POPAL</name>
<proteinExistence type="predicted"/>
<comment type="caution">
    <text evidence="2">The sequence shown here is derived from an EMBL/GenBank/DDBJ whole genome shotgun (WGS) entry which is preliminary data.</text>
</comment>
<dbReference type="EMBL" id="RCHU01001198">
    <property type="protein sequence ID" value="TKR68872.1"/>
    <property type="molecule type" value="Genomic_DNA"/>
</dbReference>
<evidence type="ECO:0000313" key="2">
    <source>
        <dbReference type="EMBL" id="TKR68872.1"/>
    </source>
</evidence>
<dbReference type="AlphaFoldDB" id="A0A4U5MIB5"/>
<sequence>MSKCLNLVRKKRNNVAWHKLLWGPLPVPRRSFIAWLSILNSLSTKSRQLRRGRNIDTTCSLFQQAPEDRDHFQAPEDRDHFQAPEDRDHFQVQQAPEDRDHLFFSCSFTKKIWQCFFKEKWNLQAGDRQEELDCAISFQQKNSPVLLRLSNLERKEHESAWF</sequence>
<protein>
    <recommendedName>
        <fullName evidence="1">Reverse transcriptase zinc-binding domain-containing protein</fullName>
    </recommendedName>
</protein>
<organism evidence="2">
    <name type="scientific">Populus alba</name>
    <name type="common">White poplar</name>
    <dbReference type="NCBI Taxonomy" id="43335"/>
    <lineage>
        <taxon>Eukaryota</taxon>
        <taxon>Viridiplantae</taxon>
        <taxon>Streptophyta</taxon>
        <taxon>Embryophyta</taxon>
        <taxon>Tracheophyta</taxon>
        <taxon>Spermatophyta</taxon>
        <taxon>Magnoliopsida</taxon>
        <taxon>eudicotyledons</taxon>
        <taxon>Gunneridae</taxon>
        <taxon>Pentapetalae</taxon>
        <taxon>rosids</taxon>
        <taxon>fabids</taxon>
        <taxon>Malpighiales</taxon>
        <taxon>Salicaceae</taxon>
        <taxon>Saliceae</taxon>
        <taxon>Populus</taxon>
    </lineage>
</organism>
<feature type="domain" description="Reverse transcriptase zinc-binding" evidence="1">
    <location>
        <begin position="2"/>
        <end position="72"/>
    </location>
</feature>